<dbReference type="GO" id="GO:0016746">
    <property type="term" value="F:acyltransferase activity"/>
    <property type="evidence" value="ECO:0007669"/>
    <property type="project" value="UniProtKB-KW"/>
</dbReference>
<accession>A0ABW2N7R8</accession>
<keyword evidence="1" id="KW-0808">Transferase</keyword>
<dbReference type="EC" id="2.3.-.-" evidence="1"/>
<name>A0ABW2N7R8_9ACTN</name>
<dbReference type="Proteomes" id="UP001596524">
    <property type="component" value="Unassembled WGS sequence"/>
</dbReference>
<organism evidence="1 2">
    <name type="scientific">Nocardioides astragali</name>
    <dbReference type="NCBI Taxonomy" id="1776736"/>
    <lineage>
        <taxon>Bacteria</taxon>
        <taxon>Bacillati</taxon>
        <taxon>Actinomycetota</taxon>
        <taxon>Actinomycetes</taxon>
        <taxon>Propionibacteriales</taxon>
        <taxon>Nocardioidaceae</taxon>
        <taxon>Nocardioides</taxon>
    </lineage>
</organism>
<proteinExistence type="predicted"/>
<dbReference type="RefSeq" id="WP_255892385.1">
    <property type="nucleotide sequence ID" value="NZ_JAFMZM010000006.1"/>
</dbReference>
<dbReference type="InterPro" id="IPR016181">
    <property type="entry name" value="Acyl_CoA_acyltransferase"/>
</dbReference>
<sequence length="152" mass="16932">MSTDPFVPDDFVPPRTLEAERFRLEPLGPQHNESDLGAWTSSIDHIRSTPGFPDGSWPPPEGMSLEENLADLTRHAADFEARTGFTFTVLDPAGGEVIGCVYVYPTKSPDHDVQVQSWVRADVAELDRPLAQAVADWLSADWPWHSPDRHGR</sequence>
<dbReference type="Gene3D" id="3.40.630.30">
    <property type="match status" value="1"/>
</dbReference>
<protein>
    <submittedName>
        <fullName evidence="1">GNAT family N-acetyltransferase</fullName>
        <ecNumber evidence="1">2.3.-.-</ecNumber>
    </submittedName>
</protein>
<evidence type="ECO:0000313" key="1">
    <source>
        <dbReference type="EMBL" id="MFC7361950.1"/>
    </source>
</evidence>
<dbReference type="EMBL" id="JBHTCH010000020">
    <property type="protein sequence ID" value="MFC7361950.1"/>
    <property type="molecule type" value="Genomic_DNA"/>
</dbReference>
<reference evidence="2" key="1">
    <citation type="journal article" date="2019" name="Int. J. Syst. Evol. Microbiol.">
        <title>The Global Catalogue of Microorganisms (GCM) 10K type strain sequencing project: providing services to taxonomists for standard genome sequencing and annotation.</title>
        <authorList>
            <consortium name="The Broad Institute Genomics Platform"/>
            <consortium name="The Broad Institute Genome Sequencing Center for Infectious Disease"/>
            <person name="Wu L."/>
            <person name="Ma J."/>
        </authorList>
    </citation>
    <scope>NUCLEOTIDE SEQUENCE [LARGE SCALE GENOMIC DNA]</scope>
    <source>
        <strain evidence="2">FCH27</strain>
    </source>
</reference>
<dbReference type="SUPFAM" id="SSF55729">
    <property type="entry name" value="Acyl-CoA N-acyltransferases (Nat)"/>
    <property type="match status" value="1"/>
</dbReference>
<keyword evidence="2" id="KW-1185">Reference proteome</keyword>
<evidence type="ECO:0000313" key="2">
    <source>
        <dbReference type="Proteomes" id="UP001596524"/>
    </source>
</evidence>
<gene>
    <name evidence="1" type="ORF">ACFQO6_16880</name>
</gene>
<comment type="caution">
    <text evidence="1">The sequence shown here is derived from an EMBL/GenBank/DDBJ whole genome shotgun (WGS) entry which is preliminary data.</text>
</comment>
<keyword evidence="1" id="KW-0012">Acyltransferase</keyword>